<name>A0A0C9YME4_9AGAR</name>
<dbReference type="Proteomes" id="UP000054477">
    <property type="component" value="Unassembled WGS sequence"/>
</dbReference>
<protein>
    <submittedName>
        <fullName evidence="1">Uncharacterized protein</fullName>
    </submittedName>
</protein>
<gene>
    <name evidence="1" type="ORF">K443DRAFT_671644</name>
</gene>
<dbReference type="HOGENOM" id="CLU_155372_0_0_1"/>
<keyword evidence="2" id="KW-1185">Reference proteome</keyword>
<dbReference type="AlphaFoldDB" id="A0A0C9YME4"/>
<sequence length="129" mass="14250">MPQQPDSATPTRVCGINESLLGQKLRIAGRVLSYDVLTGLFVLLDNDKAVMVDVSMAIDDKSKLWATERLSTVIVLGHLEGTEQDHTVPQLPRRIQIHRHLVIRALLVVPCMDLNLALWNAVVAEGECS</sequence>
<reference evidence="2" key="2">
    <citation type="submission" date="2015-01" db="EMBL/GenBank/DDBJ databases">
        <title>Evolutionary Origins and Diversification of the Mycorrhizal Mutualists.</title>
        <authorList>
            <consortium name="DOE Joint Genome Institute"/>
            <consortium name="Mycorrhizal Genomics Consortium"/>
            <person name="Kohler A."/>
            <person name="Kuo A."/>
            <person name="Nagy L.G."/>
            <person name="Floudas D."/>
            <person name="Copeland A."/>
            <person name="Barry K.W."/>
            <person name="Cichocki N."/>
            <person name="Veneault-Fourrey C."/>
            <person name="LaButti K."/>
            <person name="Lindquist E.A."/>
            <person name="Lipzen A."/>
            <person name="Lundell T."/>
            <person name="Morin E."/>
            <person name="Murat C."/>
            <person name="Riley R."/>
            <person name="Ohm R."/>
            <person name="Sun H."/>
            <person name="Tunlid A."/>
            <person name="Henrissat B."/>
            <person name="Grigoriev I.V."/>
            <person name="Hibbett D.S."/>
            <person name="Martin F."/>
        </authorList>
    </citation>
    <scope>NUCLEOTIDE SEQUENCE [LARGE SCALE GENOMIC DNA]</scope>
    <source>
        <strain evidence="2">LaAM-08-1</strain>
    </source>
</reference>
<evidence type="ECO:0000313" key="2">
    <source>
        <dbReference type="Proteomes" id="UP000054477"/>
    </source>
</evidence>
<reference evidence="1 2" key="1">
    <citation type="submission" date="2014-04" db="EMBL/GenBank/DDBJ databases">
        <authorList>
            <consortium name="DOE Joint Genome Institute"/>
            <person name="Kuo A."/>
            <person name="Kohler A."/>
            <person name="Nagy L.G."/>
            <person name="Floudas D."/>
            <person name="Copeland A."/>
            <person name="Barry K.W."/>
            <person name="Cichocki N."/>
            <person name="Veneault-Fourrey C."/>
            <person name="LaButti K."/>
            <person name="Lindquist E.A."/>
            <person name="Lipzen A."/>
            <person name="Lundell T."/>
            <person name="Morin E."/>
            <person name="Murat C."/>
            <person name="Sun H."/>
            <person name="Tunlid A."/>
            <person name="Henrissat B."/>
            <person name="Grigoriev I.V."/>
            <person name="Hibbett D.S."/>
            <person name="Martin F."/>
            <person name="Nordberg H.P."/>
            <person name="Cantor M.N."/>
            <person name="Hua S.X."/>
        </authorList>
    </citation>
    <scope>NUCLEOTIDE SEQUENCE [LARGE SCALE GENOMIC DNA]</scope>
    <source>
        <strain evidence="1 2">LaAM-08-1</strain>
    </source>
</reference>
<evidence type="ECO:0000313" key="1">
    <source>
        <dbReference type="EMBL" id="KIK09148.1"/>
    </source>
</evidence>
<dbReference type="OrthoDB" id="3258172at2759"/>
<organism evidence="1 2">
    <name type="scientific">Laccaria amethystina LaAM-08-1</name>
    <dbReference type="NCBI Taxonomy" id="1095629"/>
    <lineage>
        <taxon>Eukaryota</taxon>
        <taxon>Fungi</taxon>
        <taxon>Dikarya</taxon>
        <taxon>Basidiomycota</taxon>
        <taxon>Agaricomycotina</taxon>
        <taxon>Agaricomycetes</taxon>
        <taxon>Agaricomycetidae</taxon>
        <taxon>Agaricales</taxon>
        <taxon>Agaricineae</taxon>
        <taxon>Hydnangiaceae</taxon>
        <taxon>Laccaria</taxon>
    </lineage>
</organism>
<dbReference type="EMBL" id="KN838539">
    <property type="protein sequence ID" value="KIK09148.1"/>
    <property type="molecule type" value="Genomic_DNA"/>
</dbReference>
<accession>A0A0C9YME4</accession>
<proteinExistence type="predicted"/>